<dbReference type="PIRSF" id="PIRSF028784">
    <property type="entry name" value="MrpF"/>
    <property type="match status" value="1"/>
</dbReference>
<protein>
    <submittedName>
        <fullName evidence="10">Cation:proton antiporter</fullName>
    </submittedName>
</protein>
<evidence type="ECO:0000256" key="5">
    <source>
        <dbReference type="ARBA" id="ARBA00022692"/>
    </source>
</evidence>
<proteinExistence type="inferred from homology"/>
<name>A0A177L0L8_9BACI</name>
<evidence type="ECO:0000256" key="7">
    <source>
        <dbReference type="ARBA" id="ARBA00023136"/>
    </source>
</evidence>
<dbReference type="RefSeq" id="WP_018394261.1">
    <property type="nucleotide sequence ID" value="NZ_LQWZ01000010.1"/>
</dbReference>
<evidence type="ECO:0000256" key="4">
    <source>
        <dbReference type="ARBA" id="ARBA00022475"/>
    </source>
</evidence>
<dbReference type="Proteomes" id="UP000077271">
    <property type="component" value="Unassembled WGS sequence"/>
</dbReference>
<feature type="transmembrane region" description="Helical" evidence="9">
    <location>
        <begin position="34"/>
        <end position="54"/>
    </location>
</feature>
<keyword evidence="4 8" id="KW-1003">Cell membrane</keyword>
<evidence type="ECO:0000256" key="8">
    <source>
        <dbReference type="PIRNR" id="PIRNR028784"/>
    </source>
</evidence>
<dbReference type="AlphaFoldDB" id="A0A177L0L8"/>
<evidence type="ECO:0000256" key="3">
    <source>
        <dbReference type="ARBA" id="ARBA00022448"/>
    </source>
</evidence>
<evidence type="ECO:0000313" key="10">
    <source>
        <dbReference type="EMBL" id="OAH58311.1"/>
    </source>
</evidence>
<keyword evidence="8" id="KW-0406">Ion transport</keyword>
<feature type="transmembrane region" description="Helical" evidence="9">
    <location>
        <begin position="60"/>
        <end position="79"/>
    </location>
</feature>
<comment type="subcellular location">
    <subcellularLocation>
        <location evidence="1 8">Cell membrane</location>
        <topology evidence="1 8">Multi-pass membrane protein</topology>
    </subcellularLocation>
</comment>
<dbReference type="NCBIfam" id="NF009248">
    <property type="entry name" value="PRK12600.1"/>
    <property type="match status" value="1"/>
</dbReference>
<evidence type="ECO:0000256" key="6">
    <source>
        <dbReference type="ARBA" id="ARBA00022989"/>
    </source>
</evidence>
<dbReference type="EMBL" id="LQWZ01000010">
    <property type="protein sequence ID" value="OAH58311.1"/>
    <property type="molecule type" value="Genomic_DNA"/>
</dbReference>
<organism evidence="10 11">
    <name type="scientific">Domibacillus aminovorans</name>
    <dbReference type="NCBI Taxonomy" id="29332"/>
    <lineage>
        <taxon>Bacteria</taxon>
        <taxon>Bacillati</taxon>
        <taxon>Bacillota</taxon>
        <taxon>Bacilli</taxon>
        <taxon>Bacillales</taxon>
        <taxon>Bacillaceae</taxon>
        <taxon>Domibacillus</taxon>
    </lineage>
</organism>
<dbReference type="Pfam" id="PF04066">
    <property type="entry name" value="MrpF_PhaF"/>
    <property type="match status" value="1"/>
</dbReference>
<comment type="similarity">
    <text evidence="2 8">Belongs to the CPA3 antiporters (TC 2.A.63) subunit F family.</text>
</comment>
<keyword evidence="5 9" id="KW-0812">Transmembrane</keyword>
<reference evidence="10 11" key="1">
    <citation type="submission" date="2016-01" db="EMBL/GenBank/DDBJ databases">
        <title>Investigation of taxonomic status of Bacillus aminovorans.</title>
        <authorList>
            <person name="Verma A."/>
            <person name="Pal Y."/>
            <person name="Krishnamurthi S."/>
        </authorList>
    </citation>
    <scope>NUCLEOTIDE SEQUENCE [LARGE SCALE GENOMIC DNA]</scope>
    <source>
        <strain evidence="10 11">DSM 4337</strain>
    </source>
</reference>
<evidence type="ECO:0000256" key="2">
    <source>
        <dbReference type="ARBA" id="ARBA00009212"/>
    </source>
</evidence>
<dbReference type="GO" id="GO:0005886">
    <property type="term" value="C:plasma membrane"/>
    <property type="evidence" value="ECO:0007669"/>
    <property type="project" value="UniProtKB-SubCell"/>
</dbReference>
<keyword evidence="8" id="KW-0050">Antiport</keyword>
<keyword evidence="7 8" id="KW-0472">Membrane</keyword>
<dbReference type="InterPro" id="IPR007208">
    <property type="entry name" value="MrpF/PhaF-like"/>
</dbReference>
<dbReference type="PANTHER" id="PTHR34702">
    <property type="entry name" value="NA(+)/H(+) ANTIPORTER SUBUNIT F1"/>
    <property type="match status" value="1"/>
</dbReference>
<gene>
    <name evidence="10" type="ORF">AWH48_18205</name>
</gene>
<evidence type="ECO:0000313" key="11">
    <source>
        <dbReference type="Proteomes" id="UP000077271"/>
    </source>
</evidence>
<dbReference type="PANTHER" id="PTHR34702:SF1">
    <property type="entry name" value="NA(+)_H(+) ANTIPORTER SUBUNIT F"/>
    <property type="match status" value="1"/>
</dbReference>
<keyword evidence="3 8" id="KW-0813">Transport</keyword>
<evidence type="ECO:0000256" key="9">
    <source>
        <dbReference type="SAM" id="Phobius"/>
    </source>
</evidence>
<comment type="caution">
    <text evidence="10">The sequence shown here is derived from an EMBL/GenBank/DDBJ whole genome shotgun (WGS) entry which is preliminary data.</text>
</comment>
<keyword evidence="6 9" id="KW-1133">Transmembrane helix</keyword>
<evidence type="ECO:0000256" key="1">
    <source>
        <dbReference type="ARBA" id="ARBA00004651"/>
    </source>
</evidence>
<dbReference type="OrthoDB" id="9799958at2"/>
<sequence>MIGIVLKITLVLLAIAMLGFIYRLVKGPTTPDRIVALDALGVILVSITAVLSMILDTSNFLDVILLIGILAFIGTVAYAKFLEKGEIIEYDRDQ</sequence>
<accession>A0A177L0L8</accession>
<dbReference type="GO" id="GO:0015385">
    <property type="term" value="F:sodium:proton antiporter activity"/>
    <property type="evidence" value="ECO:0007669"/>
    <property type="project" value="TreeGrafter"/>
</dbReference>
<feature type="transmembrane region" description="Helical" evidence="9">
    <location>
        <begin position="6"/>
        <end position="25"/>
    </location>
</feature>